<evidence type="ECO:0000256" key="1">
    <source>
        <dbReference type="ARBA" id="ARBA00004651"/>
    </source>
</evidence>
<dbReference type="InterPro" id="IPR000515">
    <property type="entry name" value="MetI-like"/>
</dbReference>
<gene>
    <name evidence="9" type="ORF">Pta02_34680</name>
</gene>
<evidence type="ECO:0000313" key="9">
    <source>
        <dbReference type="EMBL" id="GII01460.1"/>
    </source>
</evidence>
<evidence type="ECO:0000256" key="2">
    <source>
        <dbReference type="ARBA" id="ARBA00022448"/>
    </source>
</evidence>
<organism evidence="9 10">
    <name type="scientific">Planobispora takensis</name>
    <dbReference type="NCBI Taxonomy" id="1367882"/>
    <lineage>
        <taxon>Bacteria</taxon>
        <taxon>Bacillati</taxon>
        <taxon>Actinomycetota</taxon>
        <taxon>Actinomycetes</taxon>
        <taxon>Streptosporangiales</taxon>
        <taxon>Streptosporangiaceae</taxon>
        <taxon>Planobispora</taxon>
    </lineage>
</organism>
<name>A0A8J3SY46_9ACTN</name>
<dbReference type="Gene3D" id="1.10.3720.10">
    <property type="entry name" value="MetI-like"/>
    <property type="match status" value="1"/>
</dbReference>
<evidence type="ECO:0000313" key="10">
    <source>
        <dbReference type="Proteomes" id="UP000634476"/>
    </source>
</evidence>
<keyword evidence="10" id="KW-1185">Reference proteome</keyword>
<keyword evidence="6 7" id="KW-0472">Membrane</keyword>
<comment type="similarity">
    <text evidence="7">Belongs to the binding-protein-dependent transport system permease family.</text>
</comment>
<dbReference type="RefSeq" id="WP_203875837.1">
    <property type="nucleotide sequence ID" value="NZ_BOOK01000024.1"/>
</dbReference>
<protein>
    <submittedName>
        <fullName evidence="9">ABC transporter permease</fullName>
    </submittedName>
</protein>
<feature type="transmembrane region" description="Helical" evidence="7">
    <location>
        <begin position="119"/>
        <end position="142"/>
    </location>
</feature>
<dbReference type="Pfam" id="PF19300">
    <property type="entry name" value="BPD_transp_1_N"/>
    <property type="match status" value="1"/>
</dbReference>
<dbReference type="PANTHER" id="PTHR43163:SF3">
    <property type="entry name" value="PEPTIDE ABC TRANSPORTER PERMEASE PROTEIN"/>
    <property type="match status" value="1"/>
</dbReference>
<evidence type="ECO:0000259" key="8">
    <source>
        <dbReference type="PROSITE" id="PS50928"/>
    </source>
</evidence>
<dbReference type="AlphaFoldDB" id="A0A8J3SY46"/>
<evidence type="ECO:0000256" key="3">
    <source>
        <dbReference type="ARBA" id="ARBA00022475"/>
    </source>
</evidence>
<sequence length="331" mass="34277">MTALQRRAPAFGAIRRWGPARGIGRGMPVLNAVLVVLLSTFVTFGLGALGDANPAAAVLGETATPEDIARMNHEFGLDRPFLEQYATWLGNALTGDLGRSWFTQIPVAESIAQRITVDLSITGLAVLIAVLAGGTAGIGAAVRAGGVFDRTVTAVCAAASTVPAFVVGIGLIVLFSVAVPIFPSGGYVPFEQDPVQWLRLITLPAIALSLDAAADLARQLRTGLVGALRENYVTGAVVRGLPARRVLLRHALRNAAGPAVTVLGLHIPRLIGGAVVTEAVFSLPGLGQLTSEAALKHDVPVIQGALLVTIALVLVSNLLVDLAVARLRGAR</sequence>
<comment type="caution">
    <text evidence="9">The sequence shown here is derived from an EMBL/GenBank/DDBJ whole genome shotgun (WGS) entry which is preliminary data.</text>
</comment>
<feature type="transmembrane region" description="Helical" evidence="7">
    <location>
        <begin position="29"/>
        <end position="49"/>
    </location>
</feature>
<dbReference type="Pfam" id="PF00528">
    <property type="entry name" value="BPD_transp_1"/>
    <property type="match status" value="1"/>
</dbReference>
<keyword evidence="5 7" id="KW-1133">Transmembrane helix</keyword>
<dbReference type="GO" id="GO:0005886">
    <property type="term" value="C:plasma membrane"/>
    <property type="evidence" value="ECO:0007669"/>
    <property type="project" value="UniProtKB-SubCell"/>
</dbReference>
<evidence type="ECO:0000256" key="5">
    <source>
        <dbReference type="ARBA" id="ARBA00022989"/>
    </source>
</evidence>
<comment type="subcellular location">
    <subcellularLocation>
        <location evidence="1 7">Cell membrane</location>
        <topology evidence="1 7">Multi-pass membrane protein</topology>
    </subcellularLocation>
</comment>
<dbReference type="InterPro" id="IPR035906">
    <property type="entry name" value="MetI-like_sf"/>
</dbReference>
<dbReference type="Proteomes" id="UP000634476">
    <property type="component" value="Unassembled WGS sequence"/>
</dbReference>
<reference evidence="9" key="1">
    <citation type="submission" date="2021-01" db="EMBL/GenBank/DDBJ databases">
        <title>Whole genome shotgun sequence of Planobispora takensis NBRC 109077.</title>
        <authorList>
            <person name="Komaki H."/>
            <person name="Tamura T."/>
        </authorList>
    </citation>
    <scope>NUCLEOTIDE SEQUENCE</scope>
    <source>
        <strain evidence="9">NBRC 109077</strain>
    </source>
</reference>
<dbReference type="InterPro" id="IPR045621">
    <property type="entry name" value="BPD_transp_1_N"/>
</dbReference>
<feature type="transmembrane region" description="Helical" evidence="7">
    <location>
        <begin position="301"/>
        <end position="324"/>
    </location>
</feature>
<proteinExistence type="inferred from homology"/>
<keyword evidence="4 7" id="KW-0812">Transmembrane</keyword>
<feature type="domain" description="ABC transmembrane type-1" evidence="8">
    <location>
        <begin position="115"/>
        <end position="320"/>
    </location>
</feature>
<feature type="transmembrane region" description="Helical" evidence="7">
    <location>
        <begin position="154"/>
        <end position="177"/>
    </location>
</feature>
<dbReference type="EMBL" id="BOOK01000024">
    <property type="protein sequence ID" value="GII01460.1"/>
    <property type="molecule type" value="Genomic_DNA"/>
</dbReference>
<dbReference type="PANTHER" id="PTHR43163">
    <property type="entry name" value="DIPEPTIDE TRANSPORT SYSTEM PERMEASE PROTEIN DPPB-RELATED"/>
    <property type="match status" value="1"/>
</dbReference>
<dbReference type="GO" id="GO:0055085">
    <property type="term" value="P:transmembrane transport"/>
    <property type="evidence" value="ECO:0007669"/>
    <property type="project" value="InterPro"/>
</dbReference>
<keyword evidence="2 7" id="KW-0813">Transport</keyword>
<accession>A0A8J3SY46</accession>
<dbReference type="SUPFAM" id="SSF161098">
    <property type="entry name" value="MetI-like"/>
    <property type="match status" value="1"/>
</dbReference>
<evidence type="ECO:0000256" key="6">
    <source>
        <dbReference type="ARBA" id="ARBA00023136"/>
    </source>
</evidence>
<dbReference type="PROSITE" id="PS50928">
    <property type="entry name" value="ABC_TM1"/>
    <property type="match status" value="1"/>
</dbReference>
<keyword evidence="3" id="KW-1003">Cell membrane</keyword>
<evidence type="ECO:0000256" key="7">
    <source>
        <dbReference type="RuleBase" id="RU363032"/>
    </source>
</evidence>
<evidence type="ECO:0000256" key="4">
    <source>
        <dbReference type="ARBA" id="ARBA00022692"/>
    </source>
</evidence>
<dbReference type="CDD" id="cd06261">
    <property type="entry name" value="TM_PBP2"/>
    <property type="match status" value="1"/>
</dbReference>